<proteinExistence type="predicted"/>
<protein>
    <submittedName>
        <fullName evidence="2">Uncharacterized protein</fullName>
    </submittedName>
</protein>
<gene>
    <name evidence="2" type="ORF">BN1708_014748</name>
</gene>
<accession>A0A0G4LYZ9</accession>
<name>A0A0G4LYZ9_VERLO</name>
<evidence type="ECO:0000313" key="2">
    <source>
        <dbReference type="EMBL" id="CRK27288.1"/>
    </source>
</evidence>
<dbReference type="STRING" id="100787.A0A0G4LYZ9"/>
<dbReference type="AlphaFoldDB" id="A0A0G4LYZ9"/>
<organism evidence="2 3">
    <name type="scientific">Verticillium longisporum</name>
    <name type="common">Verticillium dahliae var. longisporum</name>
    <dbReference type="NCBI Taxonomy" id="100787"/>
    <lineage>
        <taxon>Eukaryota</taxon>
        <taxon>Fungi</taxon>
        <taxon>Dikarya</taxon>
        <taxon>Ascomycota</taxon>
        <taxon>Pezizomycotina</taxon>
        <taxon>Sordariomycetes</taxon>
        <taxon>Hypocreomycetidae</taxon>
        <taxon>Glomerellales</taxon>
        <taxon>Plectosphaerellaceae</taxon>
        <taxon>Verticillium</taxon>
    </lineage>
</organism>
<dbReference type="EMBL" id="CVQH01020352">
    <property type="protein sequence ID" value="CRK27288.1"/>
    <property type="molecule type" value="Genomic_DNA"/>
</dbReference>
<feature type="region of interest" description="Disordered" evidence="1">
    <location>
        <begin position="250"/>
        <end position="276"/>
    </location>
</feature>
<evidence type="ECO:0000256" key="1">
    <source>
        <dbReference type="SAM" id="MobiDB-lite"/>
    </source>
</evidence>
<feature type="compositionally biased region" description="Basic and acidic residues" evidence="1">
    <location>
        <begin position="265"/>
        <end position="276"/>
    </location>
</feature>
<dbReference type="Proteomes" id="UP000044602">
    <property type="component" value="Unassembled WGS sequence"/>
</dbReference>
<keyword evidence="3" id="KW-1185">Reference proteome</keyword>
<evidence type="ECO:0000313" key="3">
    <source>
        <dbReference type="Proteomes" id="UP000044602"/>
    </source>
</evidence>
<reference evidence="2 3" key="1">
    <citation type="submission" date="2015-05" db="EMBL/GenBank/DDBJ databases">
        <authorList>
            <person name="Wang D.B."/>
            <person name="Wang M."/>
        </authorList>
    </citation>
    <scope>NUCLEOTIDE SEQUENCE [LARGE SCALE GENOMIC DNA]</scope>
    <source>
        <strain evidence="2">VL1</strain>
    </source>
</reference>
<sequence length="348" mass="39750">METRNREPHQPFARLQEVLGLSGVRLDDPKFVAAIDGLLEGIAKNDTWDRLPVSLKATISKHFSRTAPPLGYKEEIERWVTAETSLQQDAVCQLYRQLQTLSNPSTAVEKTKRRAYLLVFYDIREQFLRSKQHKLIKHLKSKLTGHDENNINNNCHDWGKGGRSLDRISRALDGRGALFMEECDLIGRTTLEFRAKKTPNVEKIATQLRSHGVCQTEDTQWCFDYADKFFNHWKVSTASYIAGLRTQEKRKAGPEKLAPASPKRMRFDARQGDDRRTNTVPERIVSRLVPCHAPNMWPLPLQENEVAYSLMDGVYPLGEGFINEDATWIDPATFGATNIEDLLRSTQP</sequence>